<dbReference type="Proteomes" id="UP001163321">
    <property type="component" value="Chromosome 1"/>
</dbReference>
<proteinExistence type="predicted"/>
<evidence type="ECO:0000313" key="1">
    <source>
        <dbReference type="EMBL" id="KAI9923068.1"/>
    </source>
</evidence>
<accession>A0ACC0WY71</accession>
<protein>
    <submittedName>
        <fullName evidence="1">Uncharacterized protein</fullName>
    </submittedName>
</protein>
<name>A0ACC0WY71_9STRA</name>
<comment type="caution">
    <text evidence="1">The sequence shown here is derived from an EMBL/GenBank/DDBJ whole genome shotgun (WGS) entry which is preliminary data.</text>
</comment>
<sequence>MYVMVKVQTDVLTTINGDFDFTQKLLEEESVFVLPGQRKCSSPHPRSNNGERDNLKLVVQQHIHKVQPTHFFRNDPSILILEGKLP</sequence>
<keyword evidence="2" id="KW-1185">Reference proteome</keyword>
<dbReference type="EMBL" id="CM047580">
    <property type="protein sequence ID" value="KAI9923068.1"/>
    <property type="molecule type" value="Genomic_DNA"/>
</dbReference>
<gene>
    <name evidence="1" type="ORF">PsorP6_001223</name>
</gene>
<reference evidence="1 2" key="1">
    <citation type="journal article" date="2022" name="bioRxiv">
        <title>The genome of the oomycete Peronosclerospora sorghi, a cosmopolitan pathogen of maize and sorghum, is inflated with dispersed pseudogenes.</title>
        <authorList>
            <person name="Fletcher K."/>
            <person name="Martin F."/>
            <person name="Isakeit T."/>
            <person name="Cavanaugh K."/>
            <person name="Magill C."/>
            <person name="Michelmore R."/>
        </authorList>
    </citation>
    <scope>NUCLEOTIDE SEQUENCE [LARGE SCALE GENOMIC DNA]</scope>
    <source>
        <strain evidence="1">P6</strain>
    </source>
</reference>
<organism evidence="1 2">
    <name type="scientific">Peronosclerospora sorghi</name>
    <dbReference type="NCBI Taxonomy" id="230839"/>
    <lineage>
        <taxon>Eukaryota</taxon>
        <taxon>Sar</taxon>
        <taxon>Stramenopiles</taxon>
        <taxon>Oomycota</taxon>
        <taxon>Peronosporomycetes</taxon>
        <taxon>Peronosporales</taxon>
        <taxon>Peronosporaceae</taxon>
        <taxon>Peronosclerospora</taxon>
    </lineage>
</organism>
<evidence type="ECO:0000313" key="2">
    <source>
        <dbReference type="Proteomes" id="UP001163321"/>
    </source>
</evidence>